<sequence length="1323" mass="139410">MQRQSSTKSDCRSASEALLVQGREYEMRNGGPPPPPLSSPSLRRAAPATVASGAMGSRAQPRLPQNPSMHSSSPLSSPTIFVRRTVSDGRSPALSALANHGGANGGGEEQEKDEDQSSRNSVPALWTSHGGATGAAAFTATTCAALIIAATPSFSSSASSRAPPLSHSHISSISSAHNARSASPGSGSCQVTSMFKNLLVYPPQVLCAASQHPPSTTMPTAAPQALVAQVPPARLTVTVESPNRTVTPRLSSTAVPIVVAAASFISPECATLSNQLTCSTVGESRRRNSSSVPTSAFQADDDKAENSVMEDGAGGAGERCPVDPHHRTAPARNTHVSARLEQQNAGTNANATVADSVGGETTWSLRNVDHASEGNDTIYHAHLAASTRSSLAQPSSYSRPARSPASSPSSAAGSASAAPTPISNSVPAAPQSIRNARNASNLNLAINHVRKSLFIGPPPSPVLSPVATSVASGGAGGPTSLANRGGTALSWHDLHPSSPSLRFGTHDPYNRAAIVATPLRSGVPRTTNFTSHHPLSATAMAPTGSVIKRMQMWSASVRANGSAGGASAEDSGATLPYCAVANSDMMSMKSSTADVARRAQDGTMIWAAGGNPSKVPSPPTGEHSLYDPQCDYPFQPHETKRQQVQHANSYESLYEQQQQQQPEHHQGPGQLLPLHRQKGPQWAKQYQQQTHPHVVQEAPGHYQAFKALPQHYEQAHPSECQHPCSEQQQQQQQHQHQREACDYPLQHSNPPQRQEQRYPCPQAPEPHDPYAYQTYAELPQHPLHSVEQQQQQYPAQQASNSYASELHQRPQQQHRTQRPHGGRGGNAGAVHHNWNEPRKRTAQDVLPGFFSVDTIQLGDQTHLASDRNGVLHQHNEQQQQRLGSEAPHVAALLVSGSSLNNAPWQYPTHHQSCGPTAAPELDSRRSSPAPRTLSYPSVVRPQLERQVDRSLSAYCDATPARGVQGDYHYSSRAGAESTAAVSVTPPYGSDDDEGMRMHGGAVYGLQPWNAERHGGSASVMTVGGMMVAQPPHMAAPVSSRTPNPRACYTRSHRGGSSGGGGTSLNSGTDSGCSVPSNKSILSNNNLGSGMASLKTNENGSSGSANGGGSTGGMVHVCNEDNSADVCSDPGAPAPTSPGAAPNAPISRCYGGGDIRASAATATAMYGGHTHYPSKNNCAVGTIDVYASQSERRTTDSVAATSPSPEGANGSRSTSSVPFITPLPRSAGAMSGGAAANHQSSHGSVGSLQVPLSMRQHQQRHPNMGSRAATRWLSRNGSEDYSPHIASPNRRRFSTPSVNQPNQYGNTRCSQKQQKSQALSQEQR</sequence>
<feature type="compositionally biased region" description="Low complexity" evidence="1">
    <location>
        <begin position="157"/>
        <end position="183"/>
    </location>
</feature>
<accession>A0AAW3C457</accession>
<organism evidence="2 3">
    <name type="scientific">Leishmania naiffi</name>
    <dbReference type="NCBI Taxonomy" id="5678"/>
    <lineage>
        <taxon>Eukaryota</taxon>
        <taxon>Discoba</taxon>
        <taxon>Euglenozoa</taxon>
        <taxon>Kinetoplastea</taxon>
        <taxon>Metakinetoplastina</taxon>
        <taxon>Trypanosomatida</taxon>
        <taxon>Trypanosomatidae</taxon>
        <taxon>Leishmaniinae</taxon>
        <taxon>Leishmania</taxon>
        <taxon>Leishmania naiffi species complex</taxon>
    </lineage>
</organism>
<feature type="compositionally biased region" description="Low complexity" evidence="1">
    <location>
        <begin position="1225"/>
        <end position="1235"/>
    </location>
</feature>
<comment type="caution">
    <text evidence="2">The sequence shown here is derived from an EMBL/GenBank/DDBJ whole genome shotgun (WGS) entry which is preliminary data.</text>
</comment>
<name>A0AAW3C457_9TRYP</name>
<feature type="region of interest" description="Disordered" evidence="1">
    <location>
        <begin position="785"/>
        <end position="832"/>
    </location>
</feature>
<feature type="compositionally biased region" description="Low complexity" evidence="1">
    <location>
        <begin position="788"/>
        <end position="814"/>
    </location>
</feature>
<feature type="compositionally biased region" description="Low complexity" evidence="1">
    <location>
        <begin position="392"/>
        <end position="423"/>
    </location>
</feature>
<feature type="region of interest" description="Disordered" evidence="1">
    <location>
        <begin position="1032"/>
        <end position="1116"/>
    </location>
</feature>
<feature type="compositionally biased region" description="Polar residues" evidence="1">
    <location>
        <begin position="642"/>
        <end position="651"/>
    </location>
</feature>
<evidence type="ECO:0000313" key="3">
    <source>
        <dbReference type="Proteomes" id="UP001501274"/>
    </source>
</evidence>
<evidence type="ECO:0000256" key="1">
    <source>
        <dbReference type="SAM" id="MobiDB-lite"/>
    </source>
</evidence>
<feature type="region of interest" description="Disordered" evidence="1">
    <location>
        <begin position="713"/>
        <end position="769"/>
    </location>
</feature>
<gene>
    <name evidence="2" type="ORF">Q4I28_001968</name>
</gene>
<feature type="region of interest" description="Disordered" evidence="1">
    <location>
        <begin position="280"/>
        <end position="329"/>
    </location>
</feature>
<feature type="region of interest" description="Disordered" evidence="1">
    <location>
        <begin position="1190"/>
        <end position="1247"/>
    </location>
</feature>
<feature type="compositionally biased region" description="Low complexity" evidence="1">
    <location>
        <begin position="1309"/>
        <end position="1323"/>
    </location>
</feature>
<feature type="region of interest" description="Disordered" evidence="1">
    <location>
        <begin position="973"/>
        <end position="994"/>
    </location>
</feature>
<protein>
    <recommendedName>
        <fullName evidence="4">Protein kinase</fullName>
    </recommendedName>
</protein>
<feature type="region of interest" description="Disordered" evidence="1">
    <location>
        <begin position="608"/>
        <end position="693"/>
    </location>
</feature>
<feature type="compositionally biased region" description="Low complexity" evidence="1">
    <location>
        <begin position="39"/>
        <end position="48"/>
    </location>
</feature>
<evidence type="ECO:0008006" key="4">
    <source>
        <dbReference type="Google" id="ProtNLM"/>
    </source>
</evidence>
<proteinExistence type="predicted"/>
<feature type="region of interest" description="Disordered" evidence="1">
    <location>
        <begin position="1274"/>
        <end position="1323"/>
    </location>
</feature>
<feature type="compositionally biased region" description="Polar residues" evidence="1">
    <location>
        <begin position="1073"/>
        <end position="1098"/>
    </location>
</feature>
<evidence type="ECO:0000313" key="2">
    <source>
        <dbReference type="EMBL" id="KAL0528198.1"/>
    </source>
</evidence>
<feature type="region of interest" description="Disordered" evidence="1">
    <location>
        <begin position="389"/>
        <end position="428"/>
    </location>
</feature>
<feature type="compositionally biased region" description="Polar residues" evidence="1">
    <location>
        <begin position="905"/>
        <end position="914"/>
    </location>
</feature>
<dbReference type="EMBL" id="JBAMZN010000014">
    <property type="protein sequence ID" value="KAL0528198.1"/>
    <property type="molecule type" value="Genomic_DNA"/>
</dbReference>
<feature type="compositionally biased region" description="Polar residues" evidence="1">
    <location>
        <begin position="1195"/>
        <end position="1217"/>
    </location>
</feature>
<feature type="region of interest" description="Disordered" evidence="1">
    <location>
        <begin position="157"/>
        <end position="187"/>
    </location>
</feature>
<feature type="compositionally biased region" description="Polar residues" evidence="1">
    <location>
        <begin position="1293"/>
        <end position="1308"/>
    </location>
</feature>
<feature type="region of interest" description="Disordered" evidence="1">
    <location>
        <begin position="1"/>
        <end position="127"/>
    </location>
</feature>
<feature type="region of interest" description="Disordered" evidence="1">
    <location>
        <begin position="905"/>
        <end position="934"/>
    </location>
</feature>
<feature type="compositionally biased region" description="Low complexity" evidence="1">
    <location>
        <begin position="67"/>
        <end position="78"/>
    </location>
</feature>
<reference evidence="2 3" key="1">
    <citation type="submission" date="2024-02" db="EMBL/GenBank/DDBJ databases">
        <title>FIRST GENOME SEQUENCES OF Leishmania (Viannia) shawi, Leishmania (Viannia) lindenbergi AND Leishmania (Viannia) utingensis.</title>
        <authorList>
            <person name="Resadore F."/>
            <person name="Custodio M.G.F."/>
            <person name="Boite M.C."/>
            <person name="Cupolillo E."/>
            <person name="Ferreira G.E.M."/>
        </authorList>
    </citation>
    <scope>NUCLEOTIDE SEQUENCE [LARGE SCALE GENOMIC DNA]</scope>
    <source>
        <strain evidence="2 3">MDAS/BR/1979/M5533</strain>
    </source>
</reference>
<keyword evidence="3" id="KW-1185">Reference proteome</keyword>
<dbReference type="Proteomes" id="UP001501274">
    <property type="component" value="Unassembled WGS sequence"/>
</dbReference>
<feature type="compositionally biased region" description="Polar residues" evidence="1">
    <location>
        <begin position="1236"/>
        <end position="1246"/>
    </location>
</feature>